<dbReference type="InterPro" id="IPR001567">
    <property type="entry name" value="Pept_M3A_M3B_dom"/>
</dbReference>
<protein>
    <recommendedName>
        <fullName evidence="6">Oligopeptidase F</fullName>
        <ecNumber evidence="6">3.4.24.-</ecNumber>
    </recommendedName>
</protein>
<keyword evidence="10" id="KW-1185">Reference proteome</keyword>
<dbReference type="STRING" id="263475.AMD00_11360"/>
<dbReference type="RefSeq" id="WP_053417187.1">
    <property type="nucleotide sequence ID" value="NZ_LILB01000005.1"/>
</dbReference>
<comment type="similarity">
    <text evidence="6">Belongs to the peptidase M3B family.</text>
</comment>
<sequence length="607" mass="69187">MKKSFAPRHLIPVEQTWDLSPLIDSIEAYNAGIAQIEKDALLFNQKYTGNIIDSSSVVQVLTDYEKLNEQFVPYGAYASLSLEVDQTNDEAQMRASKFGSIASKIGSQLSFVHSDLSALSTEILEEAATIAPQFENYIKEIIKKKAHQLHPEVEKTLAALSSSLDAPYELYNTTKLVDMKFDNFTANGESFPLNYSLFEGDWELESDVNIRRAAFEAFSNKLREYQHTTAKTYNTHVTTEKTLSDLRGYESVTDYLLFDQEVDRTLYNRQIDLITKELAPHMRRYAKLLQKVHGLEKMTFADLKIPLDPEFEPMITVEESKNYIENALKVMGDDYMEMIEKSYSERWIDFAQNEGKSTGAFCSSPYGFHPYILISWTSRMNEVFVLAHELGHAGHFVNAHKKQSLFNSRPSTYFIEAPSTMNEMLMANYLLTTAEDTRFKRWVTASIISRTYYHNFVTHLLEAAYQRKVYDKVDAGESVNANVLNRLKREVLEDFWGDAVEITEGAELTWMRQPHYYMGLYPYTYSAGLTISTQVSQRILNEGQPAVEDWLKVLQAGGTKTPVELAQMAGVDITTDEPLLNTIAYIGGLIDQLEVLTEELDSVIIDK</sequence>
<evidence type="ECO:0000313" key="10">
    <source>
        <dbReference type="Proteomes" id="UP000036867"/>
    </source>
</evidence>
<dbReference type="InterPro" id="IPR013647">
    <property type="entry name" value="OligopepF_N_dom"/>
</dbReference>
<dbReference type="SUPFAM" id="SSF55486">
    <property type="entry name" value="Metalloproteases ('zincins'), catalytic domain"/>
    <property type="match status" value="1"/>
</dbReference>
<comment type="caution">
    <text evidence="9">The sequence shown here is derived from an EMBL/GenBank/DDBJ whole genome shotgun (WGS) entry which is preliminary data.</text>
</comment>
<keyword evidence="2 6" id="KW-0479">Metal-binding</keyword>
<dbReference type="InterPro" id="IPR045090">
    <property type="entry name" value="Pept_M3A_M3B"/>
</dbReference>
<comment type="function">
    <text evidence="6">Has oligopeptidase activity and degrades a variety of small bioactive peptides.</text>
</comment>
<dbReference type="Gene3D" id="1.20.140.70">
    <property type="entry name" value="Oligopeptidase f, N-terminal domain"/>
    <property type="match status" value="1"/>
</dbReference>
<gene>
    <name evidence="9" type="ORF">AMD00_11360</name>
</gene>
<dbReference type="PATRIC" id="fig|263475.3.peg.3510"/>
<evidence type="ECO:0000256" key="2">
    <source>
        <dbReference type="ARBA" id="ARBA00022723"/>
    </source>
</evidence>
<dbReference type="EMBL" id="LILB01000005">
    <property type="protein sequence ID" value="KOO48992.1"/>
    <property type="molecule type" value="Genomic_DNA"/>
</dbReference>
<evidence type="ECO:0000313" key="9">
    <source>
        <dbReference type="EMBL" id="KOO48992.1"/>
    </source>
</evidence>
<comment type="cofactor">
    <cofactor evidence="6">
        <name>Zn(2+)</name>
        <dbReference type="ChEBI" id="CHEBI:29105"/>
    </cofactor>
    <text evidence="6">Binds 1 zinc ion.</text>
</comment>
<evidence type="ECO:0000256" key="6">
    <source>
        <dbReference type="RuleBase" id="RU368091"/>
    </source>
</evidence>
<dbReference type="GO" id="GO:0006508">
    <property type="term" value="P:proteolysis"/>
    <property type="evidence" value="ECO:0007669"/>
    <property type="project" value="UniProtKB-KW"/>
</dbReference>
<dbReference type="PANTHER" id="PTHR11804:SF45">
    <property type="entry name" value="SIMILAR TO OLIGOENDOPEPTIDASE"/>
    <property type="match status" value="1"/>
</dbReference>
<dbReference type="InterPro" id="IPR042088">
    <property type="entry name" value="OligoPept_F_C"/>
</dbReference>
<dbReference type="InterPro" id="IPR004438">
    <property type="entry name" value="Peptidase_M3B"/>
</dbReference>
<proteinExistence type="inferred from homology"/>
<dbReference type="GO" id="GO:0004222">
    <property type="term" value="F:metalloendopeptidase activity"/>
    <property type="evidence" value="ECO:0007669"/>
    <property type="project" value="UniProtKB-UniRule"/>
</dbReference>
<dbReference type="GO" id="GO:0006518">
    <property type="term" value="P:peptide metabolic process"/>
    <property type="evidence" value="ECO:0007669"/>
    <property type="project" value="TreeGrafter"/>
</dbReference>
<keyword evidence="3 6" id="KW-0378">Hydrolase</keyword>
<dbReference type="NCBIfam" id="TIGR00181">
    <property type="entry name" value="pepF"/>
    <property type="match status" value="1"/>
</dbReference>
<dbReference type="OrthoDB" id="9766487at2"/>
<keyword evidence="1 6" id="KW-0645">Protease</keyword>
<name>A0A0M0LDL6_9BACL</name>
<dbReference type="GO" id="GO:0046872">
    <property type="term" value="F:metal ion binding"/>
    <property type="evidence" value="ECO:0007669"/>
    <property type="project" value="UniProtKB-UniRule"/>
</dbReference>
<feature type="domain" description="Peptidase M3A/M3B catalytic" evidence="7">
    <location>
        <begin position="207"/>
        <end position="583"/>
    </location>
</feature>
<evidence type="ECO:0000256" key="5">
    <source>
        <dbReference type="ARBA" id="ARBA00023049"/>
    </source>
</evidence>
<evidence type="ECO:0000259" key="7">
    <source>
        <dbReference type="Pfam" id="PF01432"/>
    </source>
</evidence>
<dbReference type="AlphaFoldDB" id="A0A0M0LDL6"/>
<evidence type="ECO:0000256" key="4">
    <source>
        <dbReference type="ARBA" id="ARBA00022833"/>
    </source>
</evidence>
<dbReference type="PANTHER" id="PTHR11804">
    <property type="entry name" value="PROTEASE M3 THIMET OLIGOPEPTIDASE-RELATED"/>
    <property type="match status" value="1"/>
</dbReference>
<evidence type="ECO:0000259" key="8">
    <source>
        <dbReference type="Pfam" id="PF08439"/>
    </source>
</evidence>
<dbReference type="Pfam" id="PF01432">
    <property type="entry name" value="Peptidase_M3"/>
    <property type="match status" value="1"/>
</dbReference>
<dbReference type="GeneID" id="301136692"/>
<keyword evidence="5 6" id="KW-0482">Metalloprotease</keyword>
<dbReference type="InterPro" id="IPR034009">
    <property type="entry name" value="M3B_PepF_4"/>
</dbReference>
<reference evidence="10" key="1">
    <citation type="submission" date="2015-08" db="EMBL/GenBank/DDBJ databases">
        <title>Fjat-10028 dsm 16317.</title>
        <authorList>
            <person name="Liu B."/>
            <person name="Wang J."/>
            <person name="Zhu Y."/>
            <person name="Liu G."/>
            <person name="Chen Q."/>
            <person name="Chen Z."/>
            <person name="Lan J."/>
            <person name="Che J."/>
            <person name="Ge C."/>
            <person name="Shi H."/>
            <person name="Pan Z."/>
            <person name="Liu X."/>
        </authorList>
    </citation>
    <scope>NUCLEOTIDE SEQUENCE [LARGE SCALE GENOMIC DNA]</scope>
    <source>
        <strain evidence="10">DSM 16317</strain>
    </source>
</reference>
<dbReference type="Pfam" id="PF08439">
    <property type="entry name" value="Peptidase_M3_N"/>
    <property type="match status" value="1"/>
</dbReference>
<evidence type="ECO:0000256" key="3">
    <source>
        <dbReference type="ARBA" id="ARBA00022801"/>
    </source>
</evidence>
<dbReference type="CDD" id="cd09609">
    <property type="entry name" value="M3B_PepF"/>
    <property type="match status" value="1"/>
</dbReference>
<dbReference type="Proteomes" id="UP000036867">
    <property type="component" value="Unassembled WGS sequence"/>
</dbReference>
<evidence type="ECO:0000256" key="1">
    <source>
        <dbReference type="ARBA" id="ARBA00022670"/>
    </source>
</evidence>
<accession>A0A0M0LDL6</accession>
<feature type="domain" description="Oligopeptidase F N-terminal" evidence="8">
    <location>
        <begin position="119"/>
        <end position="181"/>
    </location>
</feature>
<dbReference type="Gene3D" id="1.10.1370.20">
    <property type="entry name" value="Oligoendopeptidase f, C-terminal domain"/>
    <property type="match status" value="1"/>
</dbReference>
<organism evidence="9 10">
    <name type="scientific">Viridibacillus arvi</name>
    <dbReference type="NCBI Taxonomy" id="263475"/>
    <lineage>
        <taxon>Bacteria</taxon>
        <taxon>Bacillati</taxon>
        <taxon>Bacillota</taxon>
        <taxon>Bacilli</taxon>
        <taxon>Bacillales</taxon>
        <taxon>Caryophanaceae</taxon>
        <taxon>Viridibacillus</taxon>
    </lineage>
</organism>
<keyword evidence="4 6" id="KW-0862">Zinc</keyword>
<dbReference type="EC" id="3.4.24.-" evidence="6"/>